<evidence type="ECO:0000313" key="2">
    <source>
        <dbReference type="Proteomes" id="UP000283128"/>
    </source>
</evidence>
<comment type="caution">
    <text evidence="1">The sequence shown here is derived from an EMBL/GenBank/DDBJ whole genome shotgun (WGS) entry which is preliminary data.</text>
</comment>
<dbReference type="RefSeq" id="WP_127826656.1">
    <property type="nucleotide sequence ID" value="NZ_RZYA01000001.1"/>
</dbReference>
<proteinExistence type="predicted"/>
<dbReference type="Proteomes" id="UP000283128">
    <property type="component" value="Unassembled WGS sequence"/>
</dbReference>
<reference evidence="1 2" key="1">
    <citation type="submission" date="2019-01" db="EMBL/GenBank/DDBJ databases">
        <title>Genome sequences of Streptomyces and Rhizobium isolates collected from root and soil.</title>
        <authorList>
            <person name="Chhettri S."/>
            <person name="Sevigny J.L."/>
            <person name="Sen A."/>
            <person name="Ennis N."/>
            <person name="Tisa L."/>
        </authorList>
    </citation>
    <scope>NUCLEOTIDE SEQUENCE [LARGE SCALE GENOMIC DNA]</scope>
    <source>
        <strain evidence="1 2">San01</strain>
    </source>
</reference>
<gene>
    <name evidence="1" type="ORF">EOT10_04410</name>
</gene>
<name>A0A3S2VJP5_9ACTN</name>
<organism evidence="1 2">
    <name type="scientific">Streptomyces antnestii</name>
    <dbReference type="NCBI Taxonomy" id="2494256"/>
    <lineage>
        <taxon>Bacteria</taxon>
        <taxon>Bacillati</taxon>
        <taxon>Actinomycetota</taxon>
        <taxon>Actinomycetes</taxon>
        <taxon>Kitasatosporales</taxon>
        <taxon>Streptomycetaceae</taxon>
        <taxon>Streptomyces</taxon>
    </lineage>
</organism>
<protein>
    <submittedName>
        <fullName evidence="1">Uncharacterized protein</fullName>
    </submittedName>
</protein>
<accession>A0A3S2VJP5</accession>
<dbReference type="AlphaFoldDB" id="A0A3S2VJP5"/>
<evidence type="ECO:0000313" key="1">
    <source>
        <dbReference type="EMBL" id="RVU29070.1"/>
    </source>
</evidence>
<dbReference type="EMBL" id="RZYA01000001">
    <property type="protein sequence ID" value="RVU29070.1"/>
    <property type="molecule type" value="Genomic_DNA"/>
</dbReference>
<sequence length="94" mass="11468">MTTATMPFDLNPPRLPVGWRHHWRNVPTYDYIRANGCTPPTWTRDQVEQWEDRCTDYLILVRRTWDLHTYEKATRWLLRHRLDHAGRWRPGLAQ</sequence>
<keyword evidence="2" id="KW-1185">Reference proteome</keyword>